<gene>
    <name evidence="1" type="ORF">JK635_07415</name>
</gene>
<dbReference type="RefSeq" id="WP_202653317.1">
    <property type="nucleotide sequence ID" value="NZ_JAESWB010000134.1"/>
</dbReference>
<keyword evidence="2" id="KW-1185">Reference proteome</keyword>
<dbReference type="EMBL" id="JAESWB010000134">
    <property type="protein sequence ID" value="MBL4952037.1"/>
    <property type="molecule type" value="Genomic_DNA"/>
</dbReference>
<organism evidence="1 2">
    <name type="scientific">Neobacillus paridis</name>
    <dbReference type="NCBI Taxonomy" id="2803862"/>
    <lineage>
        <taxon>Bacteria</taxon>
        <taxon>Bacillati</taxon>
        <taxon>Bacillota</taxon>
        <taxon>Bacilli</taxon>
        <taxon>Bacillales</taxon>
        <taxon>Bacillaceae</taxon>
        <taxon>Neobacillus</taxon>
    </lineage>
</organism>
<sequence>MFEALPFEIGGFSRADYNTEVNYEDPEVLLEFIEYSVVLPVVGYRKGTVVFAVEFNQTQFVLKKIENKIEGLEEIILATFPAAKLKDALHHLVHVVTDTEICA</sequence>
<name>A0ABS1TL84_9BACI</name>
<accession>A0ABS1TL84</accession>
<proteinExistence type="predicted"/>
<reference evidence="1 2" key="1">
    <citation type="submission" date="2021-01" db="EMBL/GenBank/DDBJ databases">
        <title>Genome public.</title>
        <authorList>
            <person name="Liu C."/>
            <person name="Sun Q."/>
        </authorList>
    </citation>
    <scope>NUCLEOTIDE SEQUENCE [LARGE SCALE GENOMIC DNA]</scope>
    <source>
        <strain evidence="1 2">YIM B02564</strain>
    </source>
</reference>
<dbReference type="Proteomes" id="UP000623967">
    <property type="component" value="Unassembled WGS sequence"/>
</dbReference>
<evidence type="ECO:0000313" key="1">
    <source>
        <dbReference type="EMBL" id="MBL4952037.1"/>
    </source>
</evidence>
<evidence type="ECO:0000313" key="2">
    <source>
        <dbReference type="Proteomes" id="UP000623967"/>
    </source>
</evidence>
<protein>
    <submittedName>
        <fullName evidence="1">Uncharacterized protein</fullName>
    </submittedName>
</protein>
<comment type="caution">
    <text evidence="1">The sequence shown here is derived from an EMBL/GenBank/DDBJ whole genome shotgun (WGS) entry which is preliminary data.</text>
</comment>